<feature type="compositionally biased region" description="Low complexity" evidence="1">
    <location>
        <begin position="78"/>
        <end position="95"/>
    </location>
</feature>
<feature type="region of interest" description="Disordered" evidence="1">
    <location>
        <begin position="193"/>
        <end position="242"/>
    </location>
</feature>
<feature type="compositionally biased region" description="Polar residues" evidence="1">
    <location>
        <begin position="56"/>
        <end position="66"/>
    </location>
</feature>
<keyword evidence="2" id="KW-0472">Membrane</keyword>
<evidence type="ECO:0000313" key="3">
    <source>
        <dbReference type="EMBL" id="KAF8436248.1"/>
    </source>
</evidence>
<comment type="caution">
    <text evidence="3">The sequence shown here is derived from an EMBL/GenBank/DDBJ whole genome shotgun (WGS) entry which is preliminary data.</text>
</comment>
<protein>
    <submittedName>
        <fullName evidence="3">Uncharacterized protein</fullName>
    </submittedName>
</protein>
<keyword evidence="2" id="KW-1133">Transmembrane helix</keyword>
<proteinExistence type="predicted"/>
<feature type="transmembrane region" description="Helical" evidence="2">
    <location>
        <begin position="283"/>
        <end position="303"/>
    </location>
</feature>
<feature type="compositionally biased region" description="Low complexity" evidence="1">
    <location>
        <begin position="43"/>
        <end position="55"/>
    </location>
</feature>
<evidence type="ECO:0000256" key="2">
    <source>
        <dbReference type="SAM" id="Phobius"/>
    </source>
</evidence>
<keyword evidence="2" id="KW-0812">Transmembrane</keyword>
<evidence type="ECO:0000313" key="4">
    <source>
        <dbReference type="Proteomes" id="UP001194468"/>
    </source>
</evidence>
<dbReference type="AlphaFoldDB" id="A0AAD4BQ10"/>
<feature type="region of interest" description="Disordered" evidence="1">
    <location>
        <begin position="144"/>
        <end position="166"/>
    </location>
</feature>
<accession>A0AAD4BQ10</accession>
<dbReference type="Proteomes" id="UP001194468">
    <property type="component" value="Unassembled WGS sequence"/>
</dbReference>
<sequence length="365" mass="39238">MSSPGYHPSTHLHRVNIHPHGKRPFEECGGYDSDPDTSMPIHPTTSGTPSSSNNNRFPTTTSSTGLYNPEARNKRARSTSSSSIDDSSSNPSSSSGYNTAQSSSRSDISSDGPSALPTNTVDCPIHPVASPPSFVATHDVHMSDLHLPIPPTQPQRPHVPTPSIPEDTLRTSLQRFAEFDRQIAALRTSLAATRSSPLPSLGPSVDGDPIPSNDHWHSDPPNFLSNGSSSLPPSTTSDPASSAVAVAPSETLNSLSTFASSNVLILQRQPQLHPVAAPLRRSLPLIVMSLAIHLILLIAPLLAAHRLPHMIAWEMSFLPVLRLLSSDRRPPKILRDWARDRRSLSSCPHTLPLPTSDTHPGACPR</sequence>
<feature type="compositionally biased region" description="Low complexity" evidence="1">
    <location>
        <begin position="102"/>
        <end position="114"/>
    </location>
</feature>
<organism evidence="3 4">
    <name type="scientific">Boletus edulis BED1</name>
    <dbReference type="NCBI Taxonomy" id="1328754"/>
    <lineage>
        <taxon>Eukaryota</taxon>
        <taxon>Fungi</taxon>
        <taxon>Dikarya</taxon>
        <taxon>Basidiomycota</taxon>
        <taxon>Agaricomycotina</taxon>
        <taxon>Agaricomycetes</taxon>
        <taxon>Agaricomycetidae</taxon>
        <taxon>Boletales</taxon>
        <taxon>Boletineae</taxon>
        <taxon>Boletaceae</taxon>
        <taxon>Boletoideae</taxon>
        <taxon>Boletus</taxon>
    </lineage>
</organism>
<feature type="region of interest" description="Disordered" evidence="1">
    <location>
        <begin position="1"/>
        <end position="124"/>
    </location>
</feature>
<gene>
    <name evidence="3" type="ORF">L210DRAFT_2475215</name>
</gene>
<feature type="compositionally biased region" description="Pro residues" evidence="1">
    <location>
        <begin position="148"/>
        <end position="163"/>
    </location>
</feature>
<name>A0AAD4BQ10_BOLED</name>
<dbReference type="EMBL" id="WHUW01000022">
    <property type="protein sequence ID" value="KAF8436248.1"/>
    <property type="molecule type" value="Genomic_DNA"/>
</dbReference>
<reference evidence="3" key="1">
    <citation type="submission" date="2019-10" db="EMBL/GenBank/DDBJ databases">
        <authorList>
            <consortium name="DOE Joint Genome Institute"/>
            <person name="Kuo A."/>
            <person name="Miyauchi S."/>
            <person name="Kiss E."/>
            <person name="Drula E."/>
            <person name="Kohler A."/>
            <person name="Sanchez-Garcia M."/>
            <person name="Andreopoulos B."/>
            <person name="Barry K.W."/>
            <person name="Bonito G."/>
            <person name="Buee M."/>
            <person name="Carver A."/>
            <person name="Chen C."/>
            <person name="Cichocki N."/>
            <person name="Clum A."/>
            <person name="Culley D."/>
            <person name="Crous P.W."/>
            <person name="Fauchery L."/>
            <person name="Girlanda M."/>
            <person name="Hayes R."/>
            <person name="Keri Z."/>
            <person name="LaButti K."/>
            <person name="Lipzen A."/>
            <person name="Lombard V."/>
            <person name="Magnuson J."/>
            <person name="Maillard F."/>
            <person name="Morin E."/>
            <person name="Murat C."/>
            <person name="Nolan M."/>
            <person name="Ohm R."/>
            <person name="Pangilinan J."/>
            <person name="Pereira M."/>
            <person name="Perotto S."/>
            <person name="Peter M."/>
            <person name="Riley R."/>
            <person name="Sitrit Y."/>
            <person name="Stielow B."/>
            <person name="Szollosi G."/>
            <person name="Zifcakova L."/>
            <person name="Stursova M."/>
            <person name="Spatafora J.W."/>
            <person name="Tedersoo L."/>
            <person name="Vaario L.-M."/>
            <person name="Yamada A."/>
            <person name="Yan M."/>
            <person name="Wang P."/>
            <person name="Xu J."/>
            <person name="Bruns T."/>
            <person name="Baldrian P."/>
            <person name="Vilgalys R."/>
            <person name="Henrissat B."/>
            <person name="Grigoriev I.V."/>
            <person name="Hibbett D."/>
            <person name="Nagy L.G."/>
            <person name="Martin F.M."/>
        </authorList>
    </citation>
    <scope>NUCLEOTIDE SEQUENCE</scope>
    <source>
        <strain evidence="3">BED1</strain>
    </source>
</reference>
<evidence type="ECO:0000256" key="1">
    <source>
        <dbReference type="SAM" id="MobiDB-lite"/>
    </source>
</evidence>
<feature type="compositionally biased region" description="Low complexity" evidence="1">
    <location>
        <begin position="220"/>
        <end position="242"/>
    </location>
</feature>
<feature type="compositionally biased region" description="Basic residues" evidence="1">
    <location>
        <begin position="10"/>
        <end position="22"/>
    </location>
</feature>
<reference evidence="3" key="2">
    <citation type="journal article" date="2020" name="Nat. Commun.">
        <title>Large-scale genome sequencing of mycorrhizal fungi provides insights into the early evolution of symbiotic traits.</title>
        <authorList>
            <person name="Miyauchi S."/>
            <person name="Kiss E."/>
            <person name="Kuo A."/>
            <person name="Drula E."/>
            <person name="Kohler A."/>
            <person name="Sanchez-Garcia M."/>
            <person name="Morin E."/>
            <person name="Andreopoulos B."/>
            <person name="Barry K.W."/>
            <person name="Bonito G."/>
            <person name="Buee M."/>
            <person name="Carver A."/>
            <person name="Chen C."/>
            <person name="Cichocki N."/>
            <person name="Clum A."/>
            <person name="Culley D."/>
            <person name="Crous P.W."/>
            <person name="Fauchery L."/>
            <person name="Girlanda M."/>
            <person name="Hayes R.D."/>
            <person name="Keri Z."/>
            <person name="LaButti K."/>
            <person name="Lipzen A."/>
            <person name="Lombard V."/>
            <person name="Magnuson J."/>
            <person name="Maillard F."/>
            <person name="Murat C."/>
            <person name="Nolan M."/>
            <person name="Ohm R.A."/>
            <person name="Pangilinan J."/>
            <person name="Pereira M.F."/>
            <person name="Perotto S."/>
            <person name="Peter M."/>
            <person name="Pfister S."/>
            <person name="Riley R."/>
            <person name="Sitrit Y."/>
            <person name="Stielow J.B."/>
            <person name="Szollosi G."/>
            <person name="Zifcakova L."/>
            <person name="Stursova M."/>
            <person name="Spatafora J.W."/>
            <person name="Tedersoo L."/>
            <person name="Vaario L.M."/>
            <person name="Yamada A."/>
            <person name="Yan M."/>
            <person name="Wang P."/>
            <person name="Xu J."/>
            <person name="Bruns T."/>
            <person name="Baldrian P."/>
            <person name="Vilgalys R."/>
            <person name="Dunand C."/>
            <person name="Henrissat B."/>
            <person name="Grigoriev I.V."/>
            <person name="Hibbett D."/>
            <person name="Nagy L.G."/>
            <person name="Martin F.M."/>
        </authorList>
    </citation>
    <scope>NUCLEOTIDE SEQUENCE</scope>
    <source>
        <strain evidence="3">BED1</strain>
    </source>
</reference>
<keyword evidence="4" id="KW-1185">Reference proteome</keyword>